<feature type="non-terminal residue" evidence="2">
    <location>
        <position position="105"/>
    </location>
</feature>
<keyword evidence="3" id="KW-1185">Reference proteome</keyword>
<name>A0ABN7XEP1_GIGMA</name>
<organism evidence="2 3">
    <name type="scientific">Gigaspora margarita</name>
    <dbReference type="NCBI Taxonomy" id="4874"/>
    <lineage>
        <taxon>Eukaryota</taxon>
        <taxon>Fungi</taxon>
        <taxon>Fungi incertae sedis</taxon>
        <taxon>Mucoromycota</taxon>
        <taxon>Glomeromycotina</taxon>
        <taxon>Glomeromycetes</taxon>
        <taxon>Diversisporales</taxon>
        <taxon>Gigasporaceae</taxon>
        <taxon>Gigaspora</taxon>
    </lineage>
</organism>
<sequence>KSNSTYRYFPPLIPSQSQCKFSDSDNNEDDGGEYNEEENRWHALLQTEKKTAKCVPDVDKNLFSMEIHRKPYIIPTFRKPTKIDRPSTSFHAILVQDNNTEKQTT</sequence>
<feature type="compositionally biased region" description="Acidic residues" evidence="1">
    <location>
        <begin position="25"/>
        <end position="36"/>
    </location>
</feature>
<reference evidence="2 3" key="1">
    <citation type="submission" date="2021-06" db="EMBL/GenBank/DDBJ databases">
        <authorList>
            <person name="Kallberg Y."/>
            <person name="Tangrot J."/>
            <person name="Rosling A."/>
        </authorList>
    </citation>
    <scope>NUCLEOTIDE SEQUENCE [LARGE SCALE GENOMIC DNA]</scope>
    <source>
        <strain evidence="2 3">120-4 pot B 10/14</strain>
    </source>
</reference>
<comment type="caution">
    <text evidence="2">The sequence shown here is derived from an EMBL/GenBank/DDBJ whole genome shotgun (WGS) entry which is preliminary data.</text>
</comment>
<evidence type="ECO:0000256" key="1">
    <source>
        <dbReference type="SAM" id="MobiDB-lite"/>
    </source>
</evidence>
<evidence type="ECO:0000313" key="3">
    <source>
        <dbReference type="Proteomes" id="UP000789901"/>
    </source>
</evidence>
<dbReference type="Proteomes" id="UP000789901">
    <property type="component" value="Unassembled WGS sequence"/>
</dbReference>
<evidence type="ECO:0000313" key="2">
    <source>
        <dbReference type="EMBL" id="CAG8853726.1"/>
    </source>
</evidence>
<proteinExistence type="predicted"/>
<gene>
    <name evidence="2" type="ORF">GMARGA_LOCUS42547</name>
</gene>
<feature type="non-terminal residue" evidence="2">
    <location>
        <position position="1"/>
    </location>
</feature>
<feature type="region of interest" description="Disordered" evidence="1">
    <location>
        <begin position="1"/>
        <end position="36"/>
    </location>
</feature>
<accession>A0ABN7XEP1</accession>
<protein>
    <submittedName>
        <fullName evidence="2">14491_t:CDS:1</fullName>
    </submittedName>
</protein>
<dbReference type="EMBL" id="CAJVQB010128375">
    <property type="protein sequence ID" value="CAG8853726.1"/>
    <property type="molecule type" value="Genomic_DNA"/>
</dbReference>